<dbReference type="PANTHER" id="PTHR13213">
    <property type="entry name" value="MYB-BINDING PROTEIN 1A FAMILY MEMBER"/>
    <property type="match status" value="1"/>
</dbReference>
<dbReference type="PANTHER" id="PTHR13213:SF2">
    <property type="entry name" value="MYB-BINDING PROTEIN 1A"/>
    <property type="match status" value="1"/>
</dbReference>
<dbReference type="Proteomes" id="UP000095283">
    <property type="component" value="Unplaced"/>
</dbReference>
<organism evidence="3 4">
    <name type="scientific">Heterorhabditis bacteriophora</name>
    <name type="common">Entomopathogenic nematode worm</name>
    <dbReference type="NCBI Taxonomy" id="37862"/>
    <lineage>
        <taxon>Eukaryota</taxon>
        <taxon>Metazoa</taxon>
        <taxon>Ecdysozoa</taxon>
        <taxon>Nematoda</taxon>
        <taxon>Chromadorea</taxon>
        <taxon>Rhabditida</taxon>
        <taxon>Rhabditina</taxon>
        <taxon>Rhabditomorpha</taxon>
        <taxon>Strongyloidea</taxon>
        <taxon>Heterorhabditidae</taxon>
        <taxon>Heterorhabditis</taxon>
    </lineage>
</organism>
<evidence type="ECO:0000256" key="1">
    <source>
        <dbReference type="ARBA" id="ARBA00004123"/>
    </source>
</evidence>
<accession>A0A1I7XQI9</accession>
<comment type="subcellular location">
    <subcellularLocation>
        <location evidence="1">Nucleus</location>
    </subcellularLocation>
</comment>
<dbReference type="GO" id="GO:0003723">
    <property type="term" value="F:RNA binding"/>
    <property type="evidence" value="ECO:0007669"/>
    <property type="project" value="TreeGrafter"/>
</dbReference>
<dbReference type="GO" id="GO:0003714">
    <property type="term" value="F:transcription corepressor activity"/>
    <property type="evidence" value="ECO:0007669"/>
    <property type="project" value="TreeGrafter"/>
</dbReference>
<evidence type="ECO:0000313" key="4">
    <source>
        <dbReference type="WBParaSite" id="Hba_19798"/>
    </source>
</evidence>
<dbReference type="AlphaFoldDB" id="A0A1I7XQI9"/>
<keyword evidence="3" id="KW-1185">Reference proteome</keyword>
<keyword evidence="2" id="KW-0539">Nucleus</keyword>
<sequence length="320" mass="35834">MRPSEEVLNEFYGLADLDSSARYRAVAGIVSKVKLDNSIEEYCIERLVSGLGSSRAAARVGYSTALCILLSDASDKWTLGSAYAIGHHLLNTAIVQSDAFNKDHALVLERELSLYRAYPFLGMTVAQILADISSKMDRKTFKLVVLPSIKSYLEGALTASSPEFVYVALLLRKKFSALIHDVVPFINKDGSCNFSDKCGQLLTTVKKCDKSAMKVFANQLLLAAREVGQFCLIYRNVLEKWSTSGDESKVLERIFETAEMSLTNGSDYREVGVLLFYYYYHNYIVLTVFSPEFMKRVTNVMLGKQGPQQRMLKSRVCDSH</sequence>
<dbReference type="Pfam" id="PF04931">
    <property type="entry name" value="DNA_pol_phi"/>
    <property type="match status" value="1"/>
</dbReference>
<dbReference type="InterPro" id="IPR007015">
    <property type="entry name" value="DNA_pol_V/MYBBP1A"/>
</dbReference>
<evidence type="ECO:0000313" key="3">
    <source>
        <dbReference type="Proteomes" id="UP000095283"/>
    </source>
</evidence>
<protein>
    <submittedName>
        <fullName evidence="4">MIF4G domain-containing protein</fullName>
    </submittedName>
</protein>
<dbReference type="WBParaSite" id="Hba_19798">
    <property type="protein sequence ID" value="Hba_19798"/>
    <property type="gene ID" value="Hba_19798"/>
</dbReference>
<dbReference type="GO" id="GO:0005730">
    <property type="term" value="C:nucleolus"/>
    <property type="evidence" value="ECO:0007669"/>
    <property type="project" value="InterPro"/>
</dbReference>
<name>A0A1I7XQI9_HETBA</name>
<dbReference type="GO" id="GO:0043565">
    <property type="term" value="F:sequence-specific DNA binding"/>
    <property type="evidence" value="ECO:0007669"/>
    <property type="project" value="TreeGrafter"/>
</dbReference>
<reference evidence="4" key="1">
    <citation type="submission" date="2016-11" db="UniProtKB">
        <authorList>
            <consortium name="WormBaseParasite"/>
        </authorList>
    </citation>
    <scope>IDENTIFICATION</scope>
</reference>
<proteinExistence type="predicted"/>
<evidence type="ECO:0000256" key="2">
    <source>
        <dbReference type="ARBA" id="ARBA00023242"/>
    </source>
</evidence>